<name>A0ABX7E6U0_9BACI</name>
<accession>A0ABX7E6U0</accession>
<organism evidence="2 3">
    <name type="scientific">Heyndrickxia vini</name>
    <dbReference type="NCBI Taxonomy" id="1476025"/>
    <lineage>
        <taxon>Bacteria</taxon>
        <taxon>Bacillati</taxon>
        <taxon>Bacillota</taxon>
        <taxon>Bacilli</taxon>
        <taxon>Bacillales</taxon>
        <taxon>Bacillaceae</taxon>
        <taxon>Heyndrickxia</taxon>
    </lineage>
</organism>
<sequence length="160" mass="18527">MKKWIISFCLLLLIVLGFSVNIYYQSTKPINKAESFAKKTAKEKANLVSMDQFYLYNGNESYYITVGKKKNGEKIAVWIPEKNNDQVIVEKMSDGLSKKDAIKKLKEKETPAKILGSRLGMLNNEPVWEISYLDQSSHLNYAYIYFLKSNNKTPYMIYNI</sequence>
<evidence type="ECO:0000313" key="2">
    <source>
        <dbReference type="EMBL" id="QQZ11055.1"/>
    </source>
</evidence>
<keyword evidence="3" id="KW-1185">Reference proteome</keyword>
<reference evidence="2 3" key="1">
    <citation type="submission" date="2020-11" db="EMBL/GenBank/DDBJ databases">
        <title>Taxonomic evaluation of the Bacillus sporothermodurans group of bacteria based on whole genome sequences.</title>
        <authorList>
            <person name="Fiedler G."/>
            <person name="Herbstmann A.-D."/>
            <person name="Doll E."/>
            <person name="Wenning M."/>
            <person name="Brinks E."/>
            <person name="Kabisch J."/>
            <person name="Breitenwieser F."/>
            <person name="Lappann M."/>
            <person name="Boehnlein C."/>
            <person name="Franz C."/>
        </authorList>
    </citation>
    <scope>NUCLEOTIDE SEQUENCE [LARGE SCALE GENOMIC DNA]</scope>
    <source>
        <strain evidence="2 3">JCM 19841</strain>
    </source>
</reference>
<dbReference type="EMBL" id="CP065425">
    <property type="protein sequence ID" value="QQZ11055.1"/>
    <property type="molecule type" value="Genomic_DNA"/>
</dbReference>
<dbReference type="InterPro" id="IPR041401">
    <property type="entry name" value="TseB-like_dom"/>
</dbReference>
<protein>
    <submittedName>
        <fullName evidence="2">DUF5590 domain-containing protein</fullName>
    </submittedName>
</protein>
<evidence type="ECO:0000259" key="1">
    <source>
        <dbReference type="Pfam" id="PF17881"/>
    </source>
</evidence>
<proteinExistence type="predicted"/>
<evidence type="ECO:0000313" key="3">
    <source>
        <dbReference type="Proteomes" id="UP000595691"/>
    </source>
</evidence>
<dbReference type="SUPFAM" id="SSF54403">
    <property type="entry name" value="Cystatin/monellin"/>
    <property type="match status" value="2"/>
</dbReference>
<dbReference type="Gene3D" id="3.10.450.40">
    <property type="match status" value="2"/>
</dbReference>
<dbReference type="InterPro" id="IPR046350">
    <property type="entry name" value="Cystatin_sf"/>
</dbReference>
<gene>
    <name evidence="2" type="ORF">I5776_09270</name>
</gene>
<feature type="domain" description="Cell wall elongation regulator TseB-like" evidence="1">
    <location>
        <begin position="37"/>
        <end position="80"/>
    </location>
</feature>
<dbReference type="Pfam" id="PF17881">
    <property type="entry name" value="TseB"/>
    <property type="match status" value="1"/>
</dbReference>
<dbReference type="RefSeq" id="WP_202780332.1">
    <property type="nucleotide sequence ID" value="NZ_CP065425.1"/>
</dbReference>
<dbReference type="Proteomes" id="UP000595691">
    <property type="component" value="Chromosome"/>
</dbReference>